<gene>
    <name evidence="9" type="ORF">ENM99_03725</name>
</gene>
<dbReference type="Gene3D" id="1.10.1240.10">
    <property type="entry name" value="Methionine synthase domain"/>
    <property type="match status" value="1"/>
</dbReference>
<evidence type="ECO:0000313" key="9">
    <source>
        <dbReference type="EMBL" id="HHS48953.1"/>
    </source>
</evidence>
<dbReference type="PANTHER" id="PTHR45833">
    <property type="entry name" value="METHIONINE SYNTHASE"/>
    <property type="match status" value="1"/>
</dbReference>
<dbReference type="PROSITE" id="PS51337">
    <property type="entry name" value="B12_BINDING_NTER"/>
    <property type="match status" value="1"/>
</dbReference>
<name>A0A7C6EAW9_DESAE</name>
<dbReference type="InterPro" id="IPR037010">
    <property type="entry name" value="VitB12-dep_Met_synth_activ_sf"/>
</dbReference>
<evidence type="ECO:0000259" key="8">
    <source>
        <dbReference type="PROSITE" id="PS51337"/>
    </source>
</evidence>
<dbReference type="GO" id="GO:0031419">
    <property type="term" value="F:cobalamin binding"/>
    <property type="evidence" value="ECO:0007669"/>
    <property type="project" value="UniProtKB-KW"/>
</dbReference>
<dbReference type="InterPro" id="IPR003759">
    <property type="entry name" value="Cbl-bd_cap"/>
</dbReference>
<evidence type="ECO:0000256" key="3">
    <source>
        <dbReference type="ARBA" id="ARBA00022628"/>
    </source>
</evidence>
<evidence type="ECO:0000259" key="7">
    <source>
        <dbReference type="PROSITE" id="PS51332"/>
    </source>
</evidence>
<evidence type="ECO:0000256" key="5">
    <source>
        <dbReference type="ARBA" id="ARBA00022723"/>
    </source>
</evidence>
<evidence type="ECO:0000256" key="6">
    <source>
        <dbReference type="ARBA" id="ARBA00023285"/>
    </source>
</evidence>
<evidence type="ECO:0000256" key="1">
    <source>
        <dbReference type="ARBA" id="ARBA00010398"/>
    </source>
</evidence>
<dbReference type="Proteomes" id="UP000886400">
    <property type="component" value="Unassembled WGS sequence"/>
</dbReference>
<dbReference type="Gene3D" id="3.20.20.20">
    <property type="entry name" value="Dihydropteroate synthase-like"/>
    <property type="match status" value="1"/>
</dbReference>
<dbReference type="GO" id="GO:0008705">
    <property type="term" value="F:methionine synthase activity"/>
    <property type="evidence" value="ECO:0007669"/>
    <property type="project" value="InterPro"/>
</dbReference>
<dbReference type="PANTHER" id="PTHR45833:SF1">
    <property type="entry name" value="METHIONINE SYNTHASE"/>
    <property type="match status" value="1"/>
</dbReference>
<sequence length="319" mass="35896">SLSIKNIIKELRSAHKEVGAILGISNVSFGLNSQARKYLNSVFLYHAVKNGLSMAIVNPKSLIPYPLINELDKKICERLIFNDWQDGDPLIKFIEYFTQDKKLKEKETLEDLPLEEKIKKLLISAQTNQLIEGVNKALQFMPAGKIITELLIEAMKTVGDLFGEGKMQLPFVLASAESMKKCVDYLNQFMDKKKKDKQLTLVLGTAKGDVHDVGKNLVDIILTNNGYKVINLGTRVEAQTFIKAAKEHNADCIGMSGLLVKSTIEMQNNIEEFEKNLFKAGEYKKYYLIHGLGIELTESLAQIVHKHIRIELGISNKES</sequence>
<evidence type="ECO:0000256" key="4">
    <source>
        <dbReference type="ARBA" id="ARBA00022679"/>
    </source>
</evidence>
<keyword evidence="6" id="KW-0170">Cobalt</keyword>
<evidence type="ECO:0000256" key="2">
    <source>
        <dbReference type="ARBA" id="ARBA00022603"/>
    </source>
</evidence>
<dbReference type="GO" id="GO:0050667">
    <property type="term" value="P:homocysteine metabolic process"/>
    <property type="evidence" value="ECO:0007669"/>
    <property type="project" value="TreeGrafter"/>
</dbReference>
<dbReference type="SUPFAM" id="SSF56507">
    <property type="entry name" value="Methionine synthase activation domain-like"/>
    <property type="match status" value="1"/>
</dbReference>
<dbReference type="EMBL" id="DRZX01000183">
    <property type="protein sequence ID" value="HHS48953.1"/>
    <property type="molecule type" value="Genomic_DNA"/>
</dbReference>
<organism evidence="9">
    <name type="scientific">Desulfurella acetivorans</name>
    <dbReference type="NCBI Taxonomy" id="33002"/>
    <lineage>
        <taxon>Bacteria</taxon>
        <taxon>Pseudomonadati</taxon>
        <taxon>Campylobacterota</taxon>
        <taxon>Desulfurellia</taxon>
        <taxon>Desulfurellales</taxon>
        <taxon>Desulfurellaceae</taxon>
        <taxon>Desulfurella</taxon>
    </lineage>
</organism>
<dbReference type="InterPro" id="IPR000489">
    <property type="entry name" value="Pterin-binding_dom"/>
</dbReference>
<keyword evidence="4" id="KW-0808">Transferase</keyword>
<feature type="non-terminal residue" evidence="9">
    <location>
        <position position="1"/>
    </location>
</feature>
<dbReference type="Pfam" id="PF00809">
    <property type="entry name" value="Pterin_bind"/>
    <property type="match status" value="1"/>
</dbReference>
<dbReference type="SUPFAM" id="SSF51717">
    <property type="entry name" value="Dihydropteroate synthetase-like"/>
    <property type="match status" value="1"/>
</dbReference>
<dbReference type="SMART" id="SM01018">
    <property type="entry name" value="B12-binding_2"/>
    <property type="match status" value="1"/>
</dbReference>
<keyword evidence="2" id="KW-0489">Methyltransferase</keyword>
<accession>A0A7C6EAW9</accession>
<dbReference type="GO" id="GO:0032259">
    <property type="term" value="P:methylation"/>
    <property type="evidence" value="ECO:0007669"/>
    <property type="project" value="UniProtKB-KW"/>
</dbReference>
<feature type="domain" description="B12-binding N-terminal" evidence="8">
    <location>
        <begin position="105"/>
        <end position="198"/>
    </location>
</feature>
<dbReference type="Pfam" id="PF02607">
    <property type="entry name" value="B12-binding_2"/>
    <property type="match status" value="1"/>
</dbReference>
<keyword evidence="5" id="KW-0479">Metal-binding</keyword>
<dbReference type="InterPro" id="IPR036724">
    <property type="entry name" value="Cobalamin-bd_sf"/>
</dbReference>
<dbReference type="GO" id="GO:0046653">
    <property type="term" value="P:tetrahydrofolate metabolic process"/>
    <property type="evidence" value="ECO:0007669"/>
    <property type="project" value="TreeGrafter"/>
</dbReference>
<dbReference type="Gene3D" id="3.40.50.280">
    <property type="entry name" value="Cobalamin-binding domain"/>
    <property type="match status" value="1"/>
</dbReference>
<dbReference type="SUPFAM" id="SSF52242">
    <property type="entry name" value="Cobalamin (vitamin B12)-binding domain"/>
    <property type="match status" value="1"/>
</dbReference>
<dbReference type="GO" id="GO:0046872">
    <property type="term" value="F:metal ion binding"/>
    <property type="evidence" value="ECO:0007669"/>
    <property type="project" value="UniProtKB-KW"/>
</dbReference>
<dbReference type="InterPro" id="IPR050554">
    <property type="entry name" value="Met_Synthase/Corrinoid"/>
</dbReference>
<dbReference type="SUPFAM" id="SSF47644">
    <property type="entry name" value="Methionine synthase domain"/>
    <property type="match status" value="1"/>
</dbReference>
<proteinExistence type="inferred from homology"/>
<dbReference type="AlphaFoldDB" id="A0A7C6EAW9"/>
<evidence type="ECO:0008006" key="10">
    <source>
        <dbReference type="Google" id="ProtNLM"/>
    </source>
</evidence>
<dbReference type="InterPro" id="IPR006158">
    <property type="entry name" value="Cobalamin-bd"/>
</dbReference>
<dbReference type="GO" id="GO:0005829">
    <property type="term" value="C:cytosol"/>
    <property type="evidence" value="ECO:0007669"/>
    <property type="project" value="TreeGrafter"/>
</dbReference>
<reference evidence="9" key="1">
    <citation type="journal article" date="2020" name="mSystems">
        <title>Genome- and Community-Level Interaction Insights into Carbon Utilization and Element Cycling Functions of Hydrothermarchaeota in Hydrothermal Sediment.</title>
        <authorList>
            <person name="Zhou Z."/>
            <person name="Liu Y."/>
            <person name="Xu W."/>
            <person name="Pan J."/>
            <person name="Luo Z.H."/>
            <person name="Li M."/>
        </authorList>
    </citation>
    <scope>NUCLEOTIDE SEQUENCE [LARGE SCALE GENOMIC DNA]</scope>
    <source>
        <strain evidence="9">SpSt-1135</strain>
    </source>
</reference>
<dbReference type="Pfam" id="PF02310">
    <property type="entry name" value="B12-binding"/>
    <property type="match status" value="1"/>
</dbReference>
<dbReference type="InterPro" id="IPR036594">
    <property type="entry name" value="Meth_synthase_dom"/>
</dbReference>
<comment type="similarity">
    <text evidence="1">Belongs to the vitamin-B12 dependent methionine synthase family.</text>
</comment>
<feature type="domain" description="B12-binding" evidence="7">
    <location>
        <begin position="198"/>
        <end position="319"/>
    </location>
</feature>
<dbReference type="InterPro" id="IPR011005">
    <property type="entry name" value="Dihydropteroate_synth-like_sf"/>
</dbReference>
<protein>
    <recommendedName>
        <fullName evidence="10">Methionine synthase</fullName>
    </recommendedName>
</protein>
<dbReference type="PROSITE" id="PS51332">
    <property type="entry name" value="B12_BINDING"/>
    <property type="match status" value="1"/>
</dbReference>
<keyword evidence="3" id="KW-0846">Cobalamin</keyword>
<comment type="caution">
    <text evidence="9">The sequence shown here is derived from an EMBL/GenBank/DDBJ whole genome shotgun (WGS) entry which is preliminary data.</text>
</comment>